<dbReference type="Pfam" id="PF00076">
    <property type="entry name" value="RRM_1"/>
    <property type="match status" value="1"/>
</dbReference>
<evidence type="ECO:0000256" key="1">
    <source>
        <dbReference type="PROSITE-ProRule" id="PRU00176"/>
    </source>
</evidence>
<dbReference type="SUPFAM" id="SSF54928">
    <property type="entry name" value="RNA-binding domain, RBD"/>
    <property type="match status" value="1"/>
</dbReference>
<dbReference type="AlphaFoldDB" id="A0A5N6EDH6"/>
<keyword evidence="1" id="KW-0694">RNA-binding</keyword>
<dbReference type="InterPro" id="IPR050441">
    <property type="entry name" value="RBM"/>
</dbReference>
<name>A0A5N6EDH6_9EURO</name>
<dbReference type="Proteomes" id="UP000326799">
    <property type="component" value="Unassembled WGS sequence"/>
</dbReference>
<dbReference type="GO" id="GO:0003723">
    <property type="term" value="F:RNA binding"/>
    <property type="evidence" value="ECO:0007669"/>
    <property type="project" value="UniProtKB-UniRule"/>
</dbReference>
<dbReference type="InterPro" id="IPR000504">
    <property type="entry name" value="RRM_dom"/>
</dbReference>
<dbReference type="InterPro" id="IPR035979">
    <property type="entry name" value="RBD_domain_sf"/>
</dbReference>
<dbReference type="Gene3D" id="3.30.70.330">
    <property type="match status" value="1"/>
</dbReference>
<reference evidence="3 4" key="1">
    <citation type="submission" date="2019-04" db="EMBL/GenBank/DDBJ databases">
        <title>Fungal friends and foes A comparative genomics study of 23 Aspergillus species from section Flavi.</title>
        <authorList>
            <consortium name="DOE Joint Genome Institute"/>
            <person name="Kjaerbolling I."/>
            <person name="Vesth T.C."/>
            <person name="Frisvad J.C."/>
            <person name="Nybo J.L."/>
            <person name="Theobald S."/>
            <person name="Kildgaard S."/>
            <person name="Petersen T.I."/>
            <person name="Kuo A."/>
            <person name="Sato A."/>
            <person name="Lyhne E.K."/>
            <person name="Kogle M.E."/>
            <person name="Wiebenga A."/>
            <person name="Kun R.S."/>
            <person name="Lubbers R.J."/>
            <person name="Makela M.R."/>
            <person name="Barry K."/>
            <person name="Chovatia M."/>
            <person name="Clum A."/>
            <person name="Daum C."/>
            <person name="Haridas S."/>
            <person name="He G."/>
            <person name="LaButti K."/>
            <person name="Lipzen A."/>
            <person name="Mondo S."/>
            <person name="Pangilinan J."/>
            <person name="Riley R."/>
            <person name="Salamov A."/>
            <person name="Simmons B.A."/>
            <person name="Magnuson J.K."/>
            <person name="Henrissat B."/>
            <person name="Mortensen U.H."/>
            <person name="Larsen T.O."/>
            <person name="De vries R.P."/>
            <person name="Grigoriev I.V."/>
            <person name="Machida M."/>
            <person name="Baker S.E."/>
            <person name="Andersen M.R."/>
        </authorList>
    </citation>
    <scope>NUCLEOTIDE SEQUENCE [LARGE SCALE GENOMIC DNA]</scope>
    <source>
        <strain evidence="3 4">CBS 126849</strain>
    </source>
</reference>
<dbReference type="EMBL" id="ML733512">
    <property type="protein sequence ID" value="KAB8215115.1"/>
    <property type="molecule type" value="Genomic_DNA"/>
</dbReference>
<organism evidence="3 4">
    <name type="scientific">Aspergillus novoparasiticus</name>
    <dbReference type="NCBI Taxonomy" id="986946"/>
    <lineage>
        <taxon>Eukaryota</taxon>
        <taxon>Fungi</taxon>
        <taxon>Dikarya</taxon>
        <taxon>Ascomycota</taxon>
        <taxon>Pezizomycotina</taxon>
        <taxon>Eurotiomycetes</taxon>
        <taxon>Eurotiomycetidae</taxon>
        <taxon>Eurotiales</taxon>
        <taxon>Aspergillaceae</taxon>
        <taxon>Aspergillus</taxon>
        <taxon>Aspergillus subgen. Circumdati</taxon>
    </lineage>
</organism>
<proteinExistence type="predicted"/>
<gene>
    <name evidence="3" type="ORF">BDV33DRAFT_208679</name>
</gene>
<accession>A0A5N6EDH6</accession>
<evidence type="ECO:0000259" key="2">
    <source>
        <dbReference type="PROSITE" id="PS50102"/>
    </source>
</evidence>
<keyword evidence="4" id="KW-1185">Reference proteome</keyword>
<sequence length="78" mass="8612">MRDPYYKLLLAPYADQHRDLALDTTTEDLTSVFEEYGHVIKSVIAKDKETDRSRGFGFVTMSAPQEADAAISSLGGAE</sequence>
<dbReference type="PROSITE" id="PS50102">
    <property type="entry name" value="RRM"/>
    <property type="match status" value="1"/>
</dbReference>
<dbReference type="InterPro" id="IPR012677">
    <property type="entry name" value="Nucleotide-bd_a/b_plait_sf"/>
</dbReference>
<protein>
    <recommendedName>
        <fullName evidence="2">RRM domain-containing protein</fullName>
    </recommendedName>
</protein>
<dbReference type="PANTHER" id="PTHR48034">
    <property type="entry name" value="TRANSFORMER-2 SEX-DETERMINING PROTEIN-RELATED"/>
    <property type="match status" value="1"/>
</dbReference>
<evidence type="ECO:0000313" key="3">
    <source>
        <dbReference type="EMBL" id="KAB8215115.1"/>
    </source>
</evidence>
<feature type="domain" description="RRM" evidence="2">
    <location>
        <begin position="6"/>
        <end position="78"/>
    </location>
</feature>
<evidence type="ECO:0000313" key="4">
    <source>
        <dbReference type="Proteomes" id="UP000326799"/>
    </source>
</evidence>
<dbReference type="SMART" id="SM00360">
    <property type="entry name" value="RRM"/>
    <property type="match status" value="1"/>
</dbReference>